<accession>A0ABS5HW63</accession>
<dbReference type="Pfam" id="PF09898">
    <property type="entry name" value="DUF2125"/>
    <property type="match status" value="1"/>
</dbReference>
<reference evidence="1 2" key="1">
    <citation type="journal article" date="2021" name="Arch. Microbiol.">
        <title>Thalassobius aquimarinus sp. nov., isolated from the Sea of Japan seashore.</title>
        <authorList>
            <person name="Kurilenko V.V."/>
            <person name="Romanenko L.A."/>
            <person name="Chernysheva N.Y."/>
            <person name="Velansky P.V."/>
            <person name="Tekutyeva L.A."/>
            <person name="Isaeva M.P."/>
            <person name="Mikhailov V.V."/>
        </authorList>
    </citation>
    <scope>NUCLEOTIDE SEQUENCE [LARGE SCALE GENOMIC DNA]</scope>
    <source>
        <strain evidence="1 2">KMM 8518</strain>
    </source>
</reference>
<gene>
    <name evidence="1" type="ORF">IT775_18930</name>
</gene>
<protein>
    <submittedName>
        <fullName evidence="1">DUF2125 domain-containing protein</fullName>
    </submittedName>
</protein>
<evidence type="ECO:0000313" key="2">
    <source>
        <dbReference type="Proteomes" id="UP001195941"/>
    </source>
</evidence>
<comment type="caution">
    <text evidence="1">The sequence shown here is derived from an EMBL/GenBank/DDBJ whole genome shotgun (WGS) entry which is preliminary data.</text>
</comment>
<proteinExistence type="predicted"/>
<organism evidence="1 2">
    <name type="scientific">Thalassovita aquimarina</name>
    <dbReference type="NCBI Taxonomy" id="2785917"/>
    <lineage>
        <taxon>Bacteria</taxon>
        <taxon>Pseudomonadati</taxon>
        <taxon>Pseudomonadota</taxon>
        <taxon>Alphaproteobacteria</taxon>
        <taxon>Rhodobacterales</taxon>
        <taxon>Roseobacteraceae</taxon>
        <taxon>Thalassovita</taxon>
    </lineage>
</organism>
<evidence type="ECO:0000313" key="1">
    <source>
        <dbReference type="EMBL" id="MBR9653198.1"/>
    </source>
</evidence>
<keyword evidence="2" id="KW-1185">Reference proteome</keyword>
<dbReference type="InterPro" id="IPR018666">
    <property type="entry name" value="DUF2125"/>
</dbReference>
<dbReference type="Proteomes" id="UP001195941">
    <property type="component" value="Unassembled WGS sequence"/>
</dbReference>
<dbReference type="EMBL" id="JADMKU010000024">
    <property type="protein sequence ID" value="MBR9653198.1"/>
    <property type="molecule type" value="Genomic_DNA"/>
</dbReference>
<name>A0ABS5HW63_9RHOB</name>
<sequence length="330" mass="36280">MLIAILVAAGLWAGYWVIGAQGVKSGYSDWFDARRADGWSADYSDLALHGFPNRFDTTFTDLALADPETGWAWQAPFFQVFRLSYKPNHVIAIWPDQQLIATPGDKFDVSSAKMQASLITEPHSNLTLSRANLVADTLQIARRGHDATTMTALHMAAQKQEGETALYRIALAADDLAPSSRFRKMVDRSGGLPHTLSAFSADVQIGFDRPWDLSAIEDSRPQPRRIDVKLAEAKWGDLELALAGELQVDEEGRPKGRLTVKARNWREMLDMAVASEAISRGFADQLAGGLNLIAGMAGNPKTLDIPLDFRRDLVFLGPVPIGEAPVLRLR</sequence>